<dbReference type="OrthoDB" id="7870971at2"/>
<dbReference type="RefSeq" id="WP_108826714.1">
    <property type="nucleotide sequence ID" value="NZ_OMOR01000001.1"/>
</dbReference>
<dbReference type="EMBL" id="OMOR01000001">
    <property type="protein sequence ID" value="SPH19365.1"/>
    <property type="molecule type" value="Genomic_DNA"/>
</dbReference>
<name>A0A2R8B8J8_9RHOB</name>
<sequence length="196" mass="21703">MSIAHLYQDFGPKTLGRDANISLNDVEIEDQKLDSFEKGYQAGWDDAVNAQVATKTRISSDLAKNLQEVSFSYHEARSTLTKSLEPLFSDVVATLLPEVARHSLGPHVVAQLTDMVRVQTDQVIEITVSPVNLETIETLIENELESPFVMVPDPNLSEGQVFLRIGVEEREIDLDHVIETVGAAFNNFFTATGQDS</sequence>
<proteinExistence type="predicted"/>
<evidence type="ECO:0008006" key="3">
    <source>
        <dbReference type="Google" id="ProtNLM"/>
    </source>
</evidence>
<keyword evidence="2" id="KW-1185">Reference proteome</keyword>
<accession>A0A2R8B8J8</accession>
<reference evidence="1 2" key="1">
    <citation type="submission" date="2018-03" db="EMBL/GenBank/DDBJ databases">
        <authorList>
            <person name="Keele B.F."/>
        </authorList>
    </citation>
    <scope>NUCLEOTIDE SEQUENCE [LARGE SCALE GENOMIC DNA]</scope>
    <source>
        <strain evidence="1 2">CECT 8599</strain>
    </source>
</reference>
<dbReference type="Proteomes" id="UP000244880">
    <property type="component" value="Unassembled WGS sequence"/>
</dbReference>
<dbReference type="AlphaFoldDB" id="A0A2R8B8J8"/>
<protein>
    <recommendedName>
        <fullName evidence="3">Flagellar assembly protein FliH/Type III secretion system HrpE domain-containing protein</fullName>
    </recommendedName>
</protein>
<evidence type="ECO:0000313" key="1">
    <source>
        <dbReference type="EMBL" id="SPH19365.1"/>
    </source>
</evidence>
<organism evidence="1 2">
    <name type="scientific">Ascidiaceihabitans donghaensis</name>
    <dbReference type="NCBI Taxonomy" id="1510460"/>
    <lineage>
        <taxon>Bacteria</taxon>
        <taxon>Pseudomonadati</taxon>
        <taxon>Pseudomonadota</taxon>
        <taxon>Alphaproteobacteria</taxon>
        <taxon>Rhodobacterales</taxon>
        <taxon>Paracoccaceae</taxon>
        <taxon>Ascidiaceihabitans</taxon>
    </lineage>
</organism>
<evidence type="ECO:0000313" key="2">
    <source>
        <dbReference type="Proteomes" id="UP000244880"/>
    </source>
</evidence>
<gene>
    <name evidence="1" type="ORF">ASD8599_00090</name>
</gene>